<accession>A0AAW7Y3P0</accession>
<dbReference type="RefSeq" id="WP_303498580.1">
    <property type="nucleotide sequence ID" value="NZ_JAUOPU010000003.1"/>
</dbReference>
<dbReference type="Proteomes" id="UP001170624">
    <property type="component" value="Unassembled WGS sequence"/>
</dbReference>
<keyword evidence="1" id="KW-0677">Repeat</keyword>
<dbReference type="InterPro" id="IPR031325">
    <property type="entry name" value="RHS_repeat"/>
</dbReference>
<feature type="signal peptide" evidence="2">
    <location>
        <begin position="1"/>
        <end position="33"/>
    </location>
</feature>
<dbReference type="Gene3D" id="2.180.10.10">
    <property type="entry name" value="RHS repeat-associated core"/>
    <property type="match status" value="2"/>
</dbReference>
<evidence type="ECO:0000313" key="5">
    <source>
        <dbReference type="EMBL" id="MDO6541918.1"/>
    </source>
</evidence>
<dbReference type="Pfam" id="PF25023">
    <property type="entry name" value="TEN_YD-shell"/>
    <property type="match status" value="1"/>
</dbReference>
<dbReference type="InterPro" id="IPR006530">
    <property type="entry name" value="YD"/>
</dbReference>
<feature type="domain" description="DUF6973" evidence="3">
    <location>
        <begin position="1257"/>
        <end position="1345"/>
    </location>
</feature>
<evidence type="ECO:0000313" key="6">
    <source>
        <dbReference type="Proteomes" id="UP001170624"/>
    </source>
</evidence>
<dbReference type="PANTHER" id="PTHR32305">
    <property type="match status" value="1"/>
</dbReference>
<evidence type="ECO:0000259" key="3">
    <source>
        <dbReference type="Pfam" id="PF22322"/>
    </source>
</evidence>
<dbReference type="PANTHER" id="PTHR32305:SF15">
    <property type="entry name" value="PROTEIN RHSA-RELATED"/>
    <property type="match status" value="1"/>
</dbReference>
<dbReference type="InterPro" id="IPR050708">
    <property type="entry name" value="T6SS_VgrG/RHS"/>
</dbReference>
<dbReference type="NCBIfam" id="TIGR03696">
    <property type="entry name" value="Rhs_assc_core"/>
    <property type="match status" value="1"/>
</dbReference>
<feature type="chain" id="PRO_5043902893" evidence="2">
    <location>
        <begin position="34"/>
        <end position="1361"/>
    </location>
</feature>
<dbReference type="InterPro" id="IPR056823">
    <property type="entry name" value="TEN-like_YD-shell"/>
</dbReference>
<sequence>MNYLQQIMSRKMTSLSVILIAFVSVATSITAQAKPAVRYDHANAQYEEISTDMTVKVLGGEIRIKRRYRDGEWVFNPQWQALNIERVTPDGVASGDIRYPIERIFRDQFLYKKARLLTSENDHIARFVYEHDSSKHIIQTTSGFIWADRTGEKIFYDEHGKARGYQNANNVNVTFNRNGDGAIDGVHDHFGSRMVEIEHHNGQVSRIRDHTDRTVTYTWSNNTLEEVKDINGHDWRYEYTTKLGHPYLSKITDPENHSVVLTNAVSKGGLVDVSGKLPAFIVGNDSQKNPRLSLGSIEAEPMVMLTGMTYEDGQYFRYNSFYNVKEELYTTVTKSSDGLEQQKTFAKDGKPAEILIAGKRLFSQIKSSNRLVIEDGLNNRTEIRYDQWDNPVSIQYPDGSNESYSYHPTYNFPIEHRDRRGYLTQYKYDQFGNLIRLTQAVGHPEQRVINLEYDEYGQLLKLAIAADTNSPSIVLHVEYDTYGNVTRYLDANGTPWQFSNYTSDGLPKTVTDGRKNTWSYEYLPSGLLTQVASPMGLQAGYAWQYQYNKKGDLTAVVDPMNHRITMTYDLRSHVTSVSDALGVRESNQYFLDGRVQHSQDGEKNGKHYKYDRQLRLKSVRDDMGNVTEYSYQGEERSALSWLSKVRSPEMEMAYQYDSLGQPIKVMQNSMDNTDSLAHQLIYNKSTQPEVIQDPAGRLTKKEYDAFGRVTKQIDALGGETNIQYTNAGLVASIADPKKSTTRYEYDGQGNRIAELLPMGQEFQYELDANGNIVVFTNANGEVIYYDYDADNQLIKEAWFDRLGNRESPLKASRVTTYHYYPNGKLKTTNITNSLGVKATEYVYNARGEIIKEIVQFPTFNKELAYSYYGNGLVKTVIAPDGNEANYQYDRANRLSVATMKGYGSVVFSEYSGQLPKKMAYPGGVTRQQGYDGFSRLNKIDITDIKGKVIERIDYLHDAVGNITSKATQAGNYQYTYDSLDRLTGVEQPKPLKNRTFSYDAVGNRLSSNDEAVWQYNQNHQLVQKGSTYYRYDNNGNVVTEQQGSTDAPFKTVNHYNTNTRLTKVEQQGTVVATYDYDAMGRRVSRTTAEGTQYFLYNHQGLIGEYDELGNLLSGYQYPPGETWGTNPWYQKTTQGAGGGFYQNDHLGAPISLSKNNGKTLWKGMYDAFGEVTETTALTTSNLRFPGQWLDRKTGNHYNYFRDYAPNLGRYIQRDPIGLAGGLNTYQYVDQNPLMFSDPYGLYKWPGDVRDDAYNHENSSSGTNGPKNAFQHCFAACMMRVHNGTLPALILGDGLEIMQTLDPNSNQSSEACHMDLHNNTMGILLGNKIDDRGSDAQIYEQCTKKCIAADKLDLLETLTWSD</sequence>
<keyword evidence="2" id="KW-0732">Signal</keyword>
<organism evidence="5 6">
    <name type="scientific">Photobacterium sanguinicancri</name>
    <dbReference type="NCBI Taxonomy" id="875932"/>
    <lineage>
        <taxon>Bacteria</taxon>
        <taxon>Pseudomonadati</taxon>
        <taxon>Pseudomonadota</taxon>
        <taxon>Gammaproteobacteria</taxon>
        <taxon>Vibrionales</taxon>
        <taxon>Vibrionaceae</taxon>
        <taxon>Photobacterium</taxon>
    </lineage>
</organism>
<protein>
    <submittedName>
        <fullName evidence="5">RHS repeat-associated core domain-containing protein</fullName>
    </submittedName>
</protein>
<feature type="domain" description="Teneurin-like YD-shell" evidence="4">
    <location>
        <begin position="924"/>
        <end position="1214"/>
    </location>
</feature>
<dbReference type="InterPro" id="IPR022385">
    <property type="entry name" value="Rhs_assc_core"/>
</dbReference>
<evidence type="ECO:0000256" key="1">
    <source>
        <dbReference type="ARBA" id="ARBA00022737"/>
    </source>
</evidence>
<proteinExistence type="predicted"/>
<evidence type="ECO:0000256" key="2">
    <source>
        <dbReference type="SAM" id="SignalP"/>
    </source>
</evidence>
<dbReference type="InterPro" id="IPR054246">
    <property type="entry name" value="DUF6973"/>
</dbReference>
<comment type="caution">
    <text evidence="5">The sequence shown here is derived from an EMBL/GenBank/DDBJ whole genome shotgun (WGS) entry which is preliminary data.</text>
</comment>
<dbReference type="PRINTS" id="PR00394">
    <property type="entry name" value="RHSPROTEIN"/>
</dbReference>
<name>A0AAW7Y3P0_9GAMM</name>
<dbReference type="Pfam" id="PF05593">
    <property type="entry name" value="RHS_repeat"/>
    <property type="match status" value="1"/>
</dbReference>
<dbReference type="NCBIfam" id="TIGR01643">
    <property type="entry name" value="YD_repeat_2x"/>
    <property type="match status" value="4"/>
</dbReference>
<dbReference type="EMBL" id="JAUOPU010000003">
    <property type="protein sequence ID" value="MDO6541918.1"/>
    <property type="molecule type" value="Genomic_DNA"/>
</dbReference>
<reference evidence="5" key="1">
    <citation type="submission" date="2023-07" db="EMBL/GenBank/DDBJ databases">
        <title>Genome content predicts the carbon catabolic preferences of heterotrophic bacteria.</title>
        <authorList>
            <person name="Gralka M."/>
        </authorList>
    </citation>
    <scope>NUCLEOTIDE SEQUENCE</scope>
    <source>
        <strain evidence="5">G2M05</strain>
    </source>
</reference>
<evidence type="ECO:0000259" key="4">
    <source>
        <dbReference type="Pfam" id="PF25023"/>
    </source>
</evidence>
<gene>
    <name evidence="5" type="ORF">Q4568_05215</name>
</gene>
<dbReference type="Pfam" id="PF22322">
    <property type="entry name" value="DUF6973"/>
    <property type="match status" value="1"/>
</dbReference>